<accession>A0ABN0YD01</accession>
<reference evidence="2 3" key="1">
    <citation type="journal article" date="2019" name="Int. J. Syst. Evol. Microbiol.">
        <title>The Global Catalogue of Microorganisms (GCM) 10K type strain sequencing project: providing services to taxonomists for standard genome sequencing and annotation.</title>
        <authorList>
            <consortium name="The Broad Institute Genomics Platform"/>
            <consortium name="The Broad Institute Genome Sequencing Center for Infectious Disease"/>
            <person name="Wu L."/>
            <person name="Ma J."/>
        </authorList>
    </citation>
    <scope>NUCLEOTIDE SEQUENCE [LARGE SCALE GENOMIC DNA]</scope>
    <source>
        <strain evidence="2 3">JCM 13476</strain>
    </source>
</reference>
<dbReference type="Proteomes" id="UP001500791">
    <property type="component" value="Unassembled WGS sequence"/>
</dbReference>
<comment type="caution">
    <text evidence="2">The sequence shown here is derived from an EMBL/GenBank/DDBJ whole genome shotgun (WGS) entry which is preliminary data.</text>
</comment>
<dbReference type="RefSeq" id="WP_167176870.1">
    <property type="nucleotide sequence ID" value="NZ_BAAAEJ010000007.1"/>
</dbReference>
<dbReference type="Gene3D" id="3.40.50.10610">
    <property type="entry name" value="ABC-type transport auxiliary lipoprotein component"/>
    <property type="match status" value="1"/>
</dbReference>
<protein>
    <submittedName>
        <fullName evidence="2">ABC-type transport auxiliary lipoprotein family protein</fullName>
    </submittedName>
</protein>
<name>A0ABN0YD01_9CAUL</name>
<sequence length="205" mass="22032">MIRILTPMAVLAVTATLSGCAVLKTPDPVQTYRFGALPVFASTDDVPRCQPISVSLRRIDFDTASRGDRLLTVTGTETAYIGTARWVSQAETLFHSSLEDAFAAGAPCVRLASGAFARDGLLLSVDVRRFETVYASAGAVPDVRVSVAVHLTNREREVVASNRFDSVENAGENRVASIVAAYDRANADVTRKIVEWTATEAAVVR</sequence>
<dbReference type="PROSITE" id="PS51257">
    <property type="entry name" value="PROKAR_LIPOPROTEIN"/>
    <property type="match status" value="1"/>
</dbReference>
<gene>
    <name evidence="2" type="ORF">GCM10009093_17560</name>
</gene>
<keyword evidence="3" id="KW-1185">Reference proteome</keyword>
<evidence type="ECO:0000259" key="1">
    <source>
        <dbReference type="Pfam" id="PF03886"/>
    </source>
</evidence>
<organism evidence="2 3">
    <name type="scientific">Brevundimonas terrae</name>
    <dbReference type="NCBI Taxonomy" id="363631"/>
    <lineage>
        <taxon>Bacteria</taxon>
        <taxon>Pseudomonadati</taxon>
        <taxon>Pseudomonadota</taxon>
        <taxon>Alphaproteobacteria</taxon>
        <taxon>Caulobacterales</taxon>
        <taxon>Caulobacteraceae</taxon>
        <taxon>Brevundimonas</taxon>
    </lineage>
</organism>
<evidence type="ECO:0000313" key="3">
    <source>
        <dbReference type="Proteomes" id="UP001500791"/>
    </source>
</evidence>
<keyword evidence="2" id="KW-0449">Lipoprotein</keyword>
<dbReference type="EMBL" id="BAAAEJ010000007">
    <property type="protein sequence ID" value="GAA0391430.1"/>
    <property type="molecule type" value="Genomic_DNA"/>
</dbReference>
<dbReference type="SUPFAM" id="SSF159594">
    <property type="entry name" value="XCC0632-like"/>
    <property type="match status" value="1"/>
</dbReference>
<dbReference type="InterPro" id="IPR005586">
    <property type="entry name" value="ABC_trans_aux"/>
</dbReference>
<proteinExistence type="predicted"/>
<evidence type="ECO:0000313" key="2">
    <source>
        <dbReference type="EMBL" id="GAA0391430.1"/>
    </source>
</evidence>
<feature type="domain" description="ABC-type transport auxiliary lipoprotein component" evidence="1">
    <location>
        <begin position="72"/>
        <end position="194"/>
    </location>
</feature>
<dbReference type="Pfam" id="PF03886">
    <property type="entry name" value="ABC_trans_aux"/>
    <property type="match status" value="1"/>
</dbReference>